<dbReference type="Gene3D" id="1.10.3470.10">
    <property type="entry name" value="ABC transporter involved in vitamin B12 uptake, BtuC"/>
    <property type="match status" value="1"/>
</dbReference>
<keyword evidence="4" id="KW-1003">Cell membrane</keyword>
<comment type="subcellular location">
    <subcellularLocation>
        <location evidence="1">Cell membrane</location>
        <topology evidence="1">Multi-pass membrane protein</topology>
    </subcellularLocation>
</comment>
<feature type="transmembrane region" description="Helical" evidence="8">
    <location>
        <begin position="139"/>
        <end position="160"/>
    </location>
</feature>
<keyword evidence="5 8" id="KW-0812">Transmembrane</keyword>
<name>A0ABT4JSJ5_9GAMM</name>
<comment type="caution">
    <text evidence="9">The sequence shown here is derived from an EMBL/GenBank/DDBJ whole genome shotgun (WGS) entry which is preliminary data.</text>
</comment>
<evidence type="ECO:0000256" key="6">
    <source>
        <dbReference type="ARBA" id="ARBA00022989"/>
    </source>
</evidence>
<keyword evidence="7 8" id="KW-0472">Membrane</keyword>
<organism evidence="9 10">
    <name type="scientific">Marinomonas phaeophyticola</name>
    <dbReference type="NCBI Taxonomy" id="3004091"/>
    <lineage>
        <taxon>Bacteria</taxon>
        <taxon>Pseudomonadati</taxon>
        <taxon>Pseudomonadota</taxon>
        <taxon>Gammaproteobacteria</taxon>
        <taxon>Oceanospirillales</taxon>
        <taxon>Oceanospirillaceae</taxon>
        <taxon>Marinomonas</taxon>
    </lineage>
</organism>
<dbReference type="PANTHER" id="PTHR30472">
    <property type="entry name" value="FERRIC ENTEROBACTIN TRANSPORT SYSTEM PERMEASE PROTEIN"/>
    <property type="match status" value="1"/>
</dbReference>
<protein>
    <submittedName>
        <fullName evidence="9">Iron ABC transporter permease</fullName>
    </submittedName>
</protein>
<dbReference type="InterPro" id="IPR037294">
    <property type="entry name" value="ABC_BtuC-like"/>
</dbReference>
<sequence>MINKSNEMSEHDRVIPVMHIPLVKMLSNTSLSIWIGGGVVLFLVMFFSLSMGAYRLDWSSVLSTGWHGRDGMILLDIRLPRVLLSASVGAALAVSGAALQGLFRNPLADPGLIGISSGAVLSVALVIVIFPAWTAWSGLYGLSLAAFIGGALTCVLIFKIGRLKGGHNVMQLILAGVAINALAGAAVGFLTYLSTDEQLRTLTFWSMGSFGGAMWPAVWMTTGVTLISVAFLIHQSGHLNRLLLGEAEARYLGTDTDQLKRRIILLTALSVGCAVAVSGIIGFVGLVIPHLIRLMWKADHRVLIPSSAILGAILMILADTFARTVVSPAELPVGIVTSLLGGPFFLWLLFRPNSSGAS</sequence>
<gene>
    <name evidence="9" type="ORF">O1D97_06420</name>
</gene>
<comment type="similarity">
    <text evidence="2">Belongs to the binding-protein-dependent transport system permease family. FecCD subfamily.</text>
</comment>
<keyword evidence="3" id="KW-0813">Transport</keyword>
<feature type="transmembrane region" description="Helical" evidence="8">
    <location>
        <begin position="331"/>
        <end position="350"/>
    </location>
</feature>
<feature type="transmembrane region" description="Helical" evidence="8">
    <location>
        <begin position="111"/>
        <end position="133"/>
    </location>
</feature>
<dbReference type="EMBL" id="JAPUBN010000013">
    <property type="protein sequence ID" value="MCZ2721288.1"/>
    <property type="molecule type" value="Genomic_DNA"/>
</dbReference>
<evidence type="ECO:0000256" key="7">
    <source>
        <dbReference type="ARBA" id="ARBA00023136"/>
    </source>
</evidence>
<evidence type="ECO:0000313" key="10">
    <source>
        <dbReference type="Proteomes" id="UP001149719"/>
    </source>
</evidence>
<feature type="transmembrane region" description="Helical" evidence="8">
    <location>
        <begin position="31"/>
        <end position="54"/>
    </location>
</feature>
<dbReference type="CDD" id="cd06550">
    <property type="entry name" value="TM_ABC_iron-siderophores_like"/>
    <property type="match status" value="1"/>
</dbReference>
<evidence type="ECO:0000256" key="2">
    <source>
        <dbReference type="ARBA" id="ARBA00007935"/>
    </source>
</evidence>
<feature type="transmembrane region" description="Helical" evidence="8">
    <location>
        <begin position="82"/>
        <end position="99"/>
    </location>
</feature>
<keyword evidence="10" id="KW-1185">Reference proteome</keyword>
<dbReference type="RefSeq" id="WP_269123939.1">
    <property type="nucleotide sequence ID" value="NZ_JAPUBN010000013.1"/>
</dbReference>
<evidence type="ECO:0000256" key="4">
    <source>
        <dbReference type="ARBA" id="ARBA00022475"/>
    </source>
</evidence>
<dbReference type="Proteomes" id="UP001149719">
    <property type="component" value="Unassembled WGS sequence"/>
</dbReference>
<evidence type="ECO:0000256" key="8">
    <source>
        <dbReference type="SAM" id="Phobius"/>
    </source>
</evidence>
<accession>A0ABT4JSJ5</accession>
<dbReference type="SUPFAM" id="SSF81345">
    <property type="entry name" value="ABC transporter involved in vitamin B12 uptake, BtuC"/>
    <property type="match status" value="1"/>
</dbReference>
<evidence type="ECO:0000256" key="3">
    <source>
        <dbReference type="ARBA" id="ARBA00022448"/>
    </source>
</evidence>
<evidence type="ECO:0000313" key="9">
    <source>
        <dbReference type="EMBL" id="MCZ2721288.1"/>
    </source>
</evidence>
<dbReference type="Pfam" id="PF01032">
    <property type="entry name" value="FecCD"/>
    <property type="match status" value="1"/>
</dbReference>
<keyword evidence="6 8" id="KW-1133">Transmembrane helix</keyword>
<reference evidence="9" key="1">
    <citation type="submission" date="2022-12" db="EMBL/GenBank/DDBJ databases">
        <title>Marinomonas 15G1-11 sp. nov, isolated from marine algae.</title>
        <authorList>
            <person name="Butt M."/>
            <person name="Choi D.G."/>
            <person name="Kim J.M."/>
            <person name="Lee J.K."/>
            <person name="Baek J.H."/>
            <person name="Jeon C.O."/>
        </authorList>
    </citation>
    <scope>NUCLEOTIDE SEQUENCE</scope>
    <source>
        <strain evidence="9">15G1-11</strain>
    </source>
</reference>
<feature type="transmembrane region" description="Helical" evidence="8">
    <location>
        <begin position="213"/>
        <end position="233"/>
    </location>
</feature>
<dbReference type="InterPro" id="IPR000522">
    <property type="entry name" value="ABC_transptr_permease_BtuC"/>
</dbReference>
<feature type="transmembrane region" description="Helical" evidence="8">
    <location>
        <begin position="263"/>
        <end position="288"/>
    </location>
</feature>
<dbReference type="PANTHER" id="PTHR30472:SF25">
    <property type="entry name" value="ABC TRANSPORTER PERMEASE PROTEIN MJ0876-RELATED"/>
    <property type="match status" value="1"/>
</dbReference>
<feature type="transmembrane region" description="Helical" evidence="8">
    <location>
        <begin position="300"/>
        <end position="319"/>
    </location>
</feature>
<evidence type="ECO:0000256" key="5">
    <source>
        <dbReference type="ARBA" id="ARBA00022692"/>
    </source>
</evidence>
<feature type="transmembrane region" description="Helical" evidence="8">
    <location>
        <begin position="172"/>
        <end position="193"/>
    </location>
</feature>
<proteinExistence type="inferred from homology"/>
<evidence type="ECO:0000256" key="1">
    <source>
        <dbReference type="ARBA" id="ARBA00004651"/>
    </source>
</evidence>